<reference evidence="2" key="1">
    <citation type="submission" date="2016-02" db="EMBL/GenBank/DDBJ databases">
        <title>WGS assembly of Manihot esculenta.</title>
        <authorList>
            <person name="Bredeson J.V."/>
            <person name="Prochnik S.E."/>
            <person name="Lyons J.B."/>
            <person name="Schmutz J."/>
            <person name="Grimwood J."/>
            <person name="Vrebalov J."/>
            <person name="Bart R.S."/>
            <person name="Amuge T."/>
            <person name="Ferguson M.E."/>
            <person name="Green R."/>
            <person name="Putnam N."/>
            <person name="Stites J."/>
            <person name="Rounsley S."/>
            <person name="Rokhsar D.S."/>
        </authorList>
    </citation>
    <scope>NUCLEOTIDE SEQUENCE [LARGE SCALE GENOMIC DNA]</scope>
    <source>
        <tissue evidence="2">Leaf</tissue>
    </source>
</reference>
<evidence type="ECO:0000256" key="1">
    <source>
        <dbReference type="SAM" id="MobiDB-lite"/>
    </source>
</evidence>
<accession>A0A199UC57</accession>
<proteinExistence type="predicted"/>
<sequence>MTSQVGHHRSDTTPIDQVEQFHRSDTTPIEQVGWLLQVMELDDYFRR</sequence>
<protein>
    <submittedName>
        <fullName evidence="2">Uncharacterized protein</fullName>
    </submittedName>
</protein>
<dbReference type="EMBL" id="KV450471">
    <property type="protein sequence ID" value="OAY22211.1"/>
    <property type="molecule type" value="Genomic_DNA"/>
</dbReference>
<feature type="region of interest" description="Disordered" evidence="1">
    <location>
        <begin position="1"/>
        <end position="23"/>
    </location>
</feature>
<name>A0A199UC57_MANES</name>
<gene>
    <name evidence="2" type="ORF">MANES_S018800</name>
</gene>
<evidence type="ECO:0000313" key="2">
    <source>
        <dbReference type="EMBL" id="OAY22211.1"/>
    </source>
</evidence>
<dbReference type="AlphaFoldDB" id="A0A199UC57"/>
<organism evidence="2">
    <name type="scientific">Manihot esculenta</name>
    <name type="common">Cassava</name>
    <name type="synonym">Jatropha manihot</name>
    <dbReference type="NCBI Taxonomy" id="3983"/>
    <lineage>
        <taxon>Eukaryota</taxon>
        <taxon>Viridiplantae</taxon>
        <taxon>Streptophyta</taxon>
        <taxon>Embryophyta</taxon>
        <taxon>Tracheophyta</taxon>
        <taxon>Spermatophyta</taxon>
        <taxon>Magnoliopsida</taxon>
        <taxon>eudicotyledons</taxon>
        <taxon>Gunneridae</taxon>
        <taxon>Pentapetalae</taxon>
        <taxon>rosids</taxon>
        <taxon>fabids</taxon>
        <taxon>Malpighiales</taxon>
        <taxon>Euphorbiaceae</taxon>
        <taxon>Crotonoideae</taxon>
        <taxon>Manihoteae</taxon>
        <taxon>Manihot</taxon>
    </lineage>
</organism>